<dbReference type="InParanoid" id="A0A1B6QNI9"/>
<sequence length="70" mass="7871">MAALCGPAVEAADVLNYWKQVVIGPCKLHPDPRFLAGLHMRLRPAIDIVARRQHRQVKPCNCSLQKKKNV</sequence>
<organism evidence="1 2">
    <name type="scientific">Sorghum bicolor</name>
    <name type="common">Sorghum</name>
    <name type="synonym">Sorghum vulgare</name>
    <dbReference type="NCBI Taxonomy" id="4558"/>
    <lineage>
        <taxon>Eukaryota</taxon>
        <taxon>Viridiplantae</taxon>
        <taxon>Streptophyta</taxon>
        <taxon>Embryophyta</taxon>
        <taxon>Tracheophyta</taxon>
        <taxon>Spermatophyta</taxon>
        <taxon>Magnoliopsida</taxon>
        <taxon>Liliopsida</taxon>
        <taxon>Poales</taxon>
        <taxon>Poaceae</taxon>
        <taxon>PACMAD clade</taxon>
        <taxon>Panicoideae</taxon>
        <taxon>Andropogonodae</taxon>
        <taxon>Andropogoneae</taxon>
        <taxon>Sorghinae</taxon>
        <taxon>Sorghum</taxon>
    </lineage>
</organism>
<dbReference type="AlphaFoldDB" id="A0A1B6QNI9"/>
<gene>
    <name evidence="1" type="ORF">SORBI_3001G386800</name>
</gene>
<accession>A0A1B6QNI9</accession>
<keyword evidence="2" id="KW-1185">Reference proteome</keyword>
<reference evidence="2" key="2">
    <citation type="journal article" date="2018" name="Plant J.">
        <title>The Sorghum bicolor reference genome: improved assembly, gene annotations, a transcriptome atlas, and signatures of genome organization.</title>
        <authorList>
            <person name="McCormick R.F."/>
            <person name="Truong S.K."/>
            <person name="Sreedasyam A."/>
            <person name="Jenkins J."/>
            <person name="Shu S."/>
            <person name="Sims D."/>
            <person name="Kennedy M."/>
            <person name="Amirebrahimi M."/>
            <person name="Weers B.D."/>
            <person name="McKinley B."/>
            <person name="Mattison A."/>
            <person name="Morishige D.T."/>
            <person name="Grimwood J."/>
            <person name="Schmutz J."/>
            <person name="Mullet J.E."/>
        </authorList>
    </citation>
    <scope>NUCLEOTIDE SEQUENCE [LARGE SCALE GENOMIC DNA]</scope>
    <source>
        <strain evidence="2">cv. BTx623</strain>
    </source>
</reference>
<evidence type="ECO:0000313" key="1">
    <source>
        <dbReference type="EMBL" id="KXG39474.1"/>
    </source>
</evidence>
<evidence type="ECO:0000313" key="2">
    <source>
        <dbReference type="Proteomes" id="UP000000768"/>
    </source>
</evidence>
<name>A0A1B6QNI9_SORBI</name>
<dbReference type="EMBL" id="CM000760">
    <property type="protein sequence ID" value="KXG39474.1"/>
    <property type="molecule type" value="Genomic_DNA"/>
</dbReference>
<proteinExistence type="predicted"/>
<reference evidence="1 2" key="1">
    <citation type="journal article" date="2009" name="Nature">
        <title>The Sorghum bicolor genome and the diversification of grasses.</title>
        <authorList>
            <person name="Paterson A.H."/>
            <person name="Bowers J.E."/>
            <person name="Bruggmann R."/>
            <person name="Dubchak I."/>
            <person name="Grimwood J."/>
            <person name="Gundlach H."/>
            <person name="Haberer G."/>
            <person name="Hellsten U."/>
            <person name="Mitros T."/>
            <person name="Poliakov A."/>
            <person name="Schmutz J."/>
            <person name="Spannagl M."/>
            <person name="Tang H."/>
            <person name="Wang X."/>
            <person name="Wicker T."/>
            <person name="Bharti A.K."/>
            <person name="Chapman J."/>
            <person name="Feltus F.A."/>
            <person name="Gowik U."/>
            <person name="Grigoriev I.V."/>
            <person name="Lyons E."/>
            <person name="Maher C.A."/>
            <person name="Martis M."/>
            <person name="Narechania A."/>
            <person name="Otillar R.P."/>
            <person name="Penning B.W."/>
            <person name="Salamov A.A."/>
            <person name="Wang Y."/>
            <person name="Zhang L."/>
            <person name="Carpita N.C."/>
            <person name="Freeling M."/>
            <person name="Gingle A.R."/>
            <person name="Hash C.T."/>
            <person name="Keller B."/>
            <person name="Klein P."/>
            <person name="Kresovich S."/>
            <person name="McCann M.C."/>
            <person name="Ming R."/>
            <person name="Peterson D.G."/>
            <person name="Mehboob-ur-Rahman"/>
            <person name="Ware D."/>
            <person name="Westhoff P."/>
            <person name="Mayer K.F."/>
            <person name="Messing J."/>
            <person name="Rokhsar D.S."/>
        </authorList>
    </citation>
    <scope>NUCLEOTIDE SEQUENCE [LARGE SCALE GENOMIC DNA]</scope>
    <source>
        <strain evidence="2">cv. BTx623</strain>
    </source>
</reference>
<dbReference type="Gramene" id="KXG39474">
    <property type="protein sequence ID" value="KXG39474"/>
    <property type="gene ID" value="SORBI_3001G386800"/>
</dbReference>
<protein>
    <submittedName>
        <fullName evidence="1">Uncharacterized protein</fullName>
    </submittedName>
</protein>
<dbReference type="Proteomes" id="UP000000768">
    <property type="component" value="Chromosome 1"/>
</dbReference>